<dbReference type="PRINTS" id="PR00719">
    <property type="entry name" value="LMWPTPASE"/>
</dbReference>
<evidence type="ECO:0000313" key="6">
    <source>
        <dbReference type="EMBL" id="SHE81273.1"/>
    </source>
</evidence>
<evidence type="ECO:0000256" key="3">
    <source>
        <dbReference type="ARBA" id="ARBA00022912"/>
    </source>
</evidence>
<proteinExistence type="inferred from homology"/>
<evidence type="ECO:0000259" key="5">
    <source>
        <dbReference type="SMART" id="SM00226"/>
    </source>
</evidence>
<keyword evidence="2" id="KW-0378">Hydrolase</keyword>
<feature type="active site" description="Nucleophile" evidence="4">
    <location>
        <position position="13"/>
    </location>
</feature>
<dbReference type="PANTHER" id="PTHR11717">
    <property type="entry name" value="LOW MOLECULAR WEIGHT PROTEIN TYROSINE PHOSPHATASE"/>
    <property type="match status" value="1"/>
</dbReference>
<gene>
    <name evidence="6" type="ORF">SAMN05443638_11269</name>
</gene>
<feature type="active site" description="Nucleophile" evidence="4">
    <location>
        <position position="7"/>
    </location>
</feature>
<dbReference type="Pfam" id="PF01451">
    <property type="entry name" value="LMWPc"/>
    <property type="match status" value="1"/>
</dbReference>
<dbReference type="Proteomes" id="UP000184035">
    <property type="component" value="Unassembled WGS sequence"/>
</dbReference>
<dbReference type="GO" id="GO:0004725">
    <property type="term" value="F:protein tyrosine phosphatase activity"/>
    <property type="evidence" value="ECO:0007669"/>
    <property type="project" value="InterPro"/>
</dbReference>
<dbReference type="InterPro" id="IPR050438">
    <property type="entry name" value="LMW_PTPase"/>
</dbReference>
<evidence type="ECO:0000256" key="1">
    <source>
        <dbReference type="ARBA" id="ARBA00011063"/>
    </source>
</evidence>
<keyword evidence="7" id="KW-1185">Reference proteome</keyword>
<protein>
    <submittedName>
        <fullName evidence="6">Protein-tyrosine phosphatase</fullName>
    </submittedName>
</protein>
<comment type="similarity">
    <text evidence="1">Belongs to the low molecular weight phosphotyrosine protein phosphatase family.</text>
</comment>
<feature type="domain" description="Phosphotyrosine protein phosphatase I" evidence="5">
    <location>
        <begin position="1"/>
        <end position="143"/>
    </location>
</feature>
<evidence type="ECO:0000313" key="7">
    <source>
        <dbReference type="Proteomes" id="UP000184035"/>
    </source>
</evidence>
<dbReference type="AlphaFoldDB" id="A0A1M4WJM5"/>
<dbReference type="Gene3D" id="3.40.50.2300">
    <property type="match status" value="1"/>
</dbReference>
<keyword evidence="3" id="KW-0904">Protein phosphatase</keyword>
<dbReference type="InterPro" id="IPR036196">
    <property type="entry name" value="Ptyr_pPase_sf"/>
</dbReference>
<feature type="active site" description="Proton donor" evidence="4">
    <location>
        <position position="117"/>
    </location>
</feature>
<dbReference type="RefSeq" id="WP_072895808.1">
    <property type="nucleotide sequence ID" value="NZ_FQVM01000012.1"/>
</dbReference>
<dbReference type="SMART" id="SM00226">
    <property type="entry name" value="LMWPc"/>
    <property type="match status" value="1"/>
</dbReference>
<dbReference type="SUPFAM" id="SSF52788">
    <property type="entry name" value="Phosphotyrosine protein phosphatases I"/>
    <property type="match status" value="1"/>
</dbReference>
<evidence type="ECO:0000256" key="4">
    <source>
        <dbReference type="PIRSR" id="PIRSR617867-1"/>
    </source>
</evidence>
<accession>A0A1M4WJM5</accession>
<sequence length="151" mass="16923">MKVLFVCTGNTCRSCIAEAIFNKKAGTGVLIAESAGVAIEKESTISKNSSTIIFDKLNIDMKNRRAIQLTQDMIEEADLVLTMTSYMEELITSNLPQYENKIFSLGNYTGVDKEIFDPYGGSIEDYEIIYEMLNDEIDLLLAKLKEDNDVI</sequence>
<dbReference type="PANTHER" id="PTHR11717:SF31">
    <property type="entry name" value="LOW MOLECULAR WEIGHT PROTEIN-TYROSINE-PHOSPHATASE ETP-RELATED"/>
    <property type="match status" value="1"/>
</dbReference>
<dbReference type="InterPro" id="IPR017867">
    <property type="entry name" value="Tyr_phospatase_low_mol_wt"/>
</dbReference>
<evidence type="ECO:0000256" key="2">
    <source>
        <dbReference type="ARBA" id="ARBA00022801"/>
    </source>
</evidence>
<dbReference type="STRING" id="1533.SAMN05443638_11269"/>
<dbReference type="OrthoDB" id="9784339at2"/>
<dbReference type="CDD" id="cd16344">
    <property type="entry name" value="LMWPAP"/>
    <property type="match status" value="1"/>
</dbReference>
<dbReference type="EMBL" id="FQVM01000012">
    <property type="protein sequence ID" value="SHE81273.1"/>
    <property type="molecule type" value="Genomic_DNA"/>
</dbReference>
<dbReference type="InterPro" id="IPR023485">
    <property type="entry name" value="Ptyr_pPase"/>
</dbReference>
<reference evidence="6 7" key="1">
    <citation type="submission" date="2016-11" db="EMBL/GenBank/DDBJ databases">
        <authorList>
            <person name="Jaros S."/>
            <person name="Januszkiewicz K."/>
            <person name="Wedrychowicz H."/>
        </authorList>
    </citation>
    <scope>NUCLEOTIDE SEQUENCE [LARGE SCALE GENOMIC DNA]</scope>
    <source>
        <strain evidence="6 7">DSM 2631</strain>
    </source>
</reference>
<name>A0A1M4WJM5_9CLOT</name>
<organism evidence="6 7">
    <name type="scientific">Clostridium fallax</name>
    <dbReference type="NCBI Taxonomy" id="1533"/>
    <lineage>
        <taxon>Bacteria</taxon>
        <taxon>Bacillati</taxon>
        <taxon>Bacillota</taxon>
        <taxon>Clostridia</taxon>
        <taxon>Eubacteriales</taxon>
        <taxon>Clostridiaceae</taxon>
        <taxon>Clostridium</taxon>
    </lineage>
</organism>